<organism evidence="1 2">
    <name type="scientific">Alishewanella aestuarii B11</name>
    <dbReference type="NCBI Taxonomy" id="1197174"/>
    <lineage>
        <taxon>Bacteria</taxon>
        <taxon>Pseudomonadati</taxon>
        <taxon>Pseudomonadota</taxon>
        <taxon>Gammaproteobacteria</taxon>
        <taxon>Alteromonadales</taxon>
        <taxon>Alteromonadaceae</taxon>
        <taxon>Alishewanella</taxon>
    </lineage>
</organism>
<protein>
    <submittedName>
        <fullName evidence="1">Uncharacterized protein</fullName>
    </submittedName>
</protein>
<dbReference type="Proteomes" id="UP000012043">
    <property type="component" value="Unassembled WGS sequence"/>
</dbReference>
<dbReference type="PATRIC" id="fig|1197174.4.peg.264"/>
<sequence>MFFFVSAAFCIADDEYPQEVEGLVYNYERKEGDKYYFKRAKYKLISELEGRCIFGIVDEVSVPSFVYEGEQDYIVEEFYAVTKKRDGRCEFDNDVFRNESLIFFRMNLDEFLAVEPEFFSFLSSSDLRNYILSELGYSAYSAFSIAKVGDFDFRVNLSIGGSVYNMSVLFANENFKILKVNKEFENLNY</sequence>
<gene>
    <name evidence="1" type="ORF">AEST_02680</name>
</gene>
<proteinExistence type="predicted"/>
<reference evidence="1 2" key="1">
    <citation type="journal article" date="2012" name="J. Bacteriol.">
        <title>Genome Sequence of Pectin-Degrading Alishewanella aestuarii Strain B11T, Isolated from Tidal Flat Sediment.</title>
        <authorList>
            <person name="Jung J."/>
            <person name="Choi S."/>
            <person name="Chun J."/>
            <person name="Park W."/>
        </authorList>
    </citation>
    <scope>NUCLEOTIDE SEQUENCE [LARGE SCALE GENOMIC DNA]</scope>
    <source>
        <strain evidence="1 2">B11</strain>
    </source>
</reference>
<comment type="caution">
    <text evidence="1">The sequence shown here is derived from an EMBL/GenBank/DDBJ whole genome shotgun (WGS) entry which is preliminary data.</text>
</comment>
<name>J2IHJ7_9ALTE</name>
<dbReference type="EMBL" id="ALAB01000002">
    <property type="protein sequence ID" value="EJI86722.1"/>
    <property type="molecule type" value="Genomic_DNA"/>
</dbReference>
<evidence type="ECO:0000313" key="1">
    <source>
        <dbReference type="EMBL" id="EJI86722.1"/>
    </source>
</evidence>
<evidence type="ECO:0000313" key="2">
    <source>
        <dbReference type="Proteomes" id="UP000012043"/>
    </source>
</evidence>
<dbReference type="AlphaFoldDB" id="J2IHJ7"/>
<keyword evidence="2" id="KW-1185">Reference proteome</keyword>
<accession>J2IHJ7</accession>